<organism evidence="1 2">
    <name type="scientific">Pseudodesulfovibrio senegalensis</name>
    <dbReference type="NCBI Taxonomy" id="1721087"/>
    <lineage>
        <taxon>Bacteria</taxon>
        <taxon>Pseudomonadati</taxon>
        <taxon>Thermodesulfobacteriota</taxon>
        <taxon>Desulfovibrionia</taxon>
        <taxon>Desulfovibrionales</taxon>
        <taxon>Desulfovibrionaceae</taxon>
    </lineage>
</organism>
<dbReference type="RefSeq" id="WP_151150020.1">
    <property type="nucleotide sequence ID" value="NZ_WAIE01000001.1"/>
</dbReference>
<dbReference type="OrthoDB" id="5471843at2"/>
<dbReference type="AlphaFoldDB" id="A0A6N6NA77"/>
<dbReference type="Proteomes" id="UP000438699">
    <property type="component" value="Unassembled WGS sequence"/>
</dbReference>
<evidence type="ECO:0000313" key="2">
    <source>
        <dbReference type="Proteomes" id="UP000438699"/>
    </source>
</evidence>
<comment type="caution">
    <text evidence="1">The sequence shown here is derived from an EMBL/GenBank/DDBJ whole genome shotgun (WGS) entry which is preliminary data.</text>
</comment>
<proteinExistence type="predicted"/>
<dbReference type="EMBL" id="WAIE01000001">
    <property type="protein sequence ID" value="KAB1443647.1"/>
    <property type="molecule type" value="Genomic_DNA"/>
</dbReference>
<evidence type="ECO:0000313" key="1">
    <source>
        <dbReference type="EMBL" id="KAB1443647.1"/>
    </source>
</evidence>
<gene>
    <name evidence="1" type="ORF">F8A88_05255</name>
</gene>
<name>A0A6N6NA77_9BACT</name>
<reference evidence="1 2" key="1">
    <citation type="journal article" date="2017" name="Int. J. Syst. Evol. Microbiol.">
        <title>Desulfovibrio senegalensis sp. nov., a mesophilic sulfate reducer isolated from marine sediment.</title>
        <authorList>
            <person name="Thioye A."/>
            <person name="Gam Z.B.A."/>
            <person name="Mbengue M."/>
            <person name="Cayol J.L."/>
            <person name="Joseph-Bartoli M."/>
            <person name="Toure-Kane C."/>
            <person name="Labat M."/>
        </authorList>
    </citation>
    <scope>NUCLEOTIDE SEQUENCE [LARGE SCALE GENOMIC DNA]</scope>
    <source>
        <strain evidence="1 2">DSM 101509</strain>
    </source>
</reference>
<sequence>MKIRDDRNYGGHNFSHGHRASTFRRTHSVGQKVHGYLLRWEKTGLGWVSIDNQHLLASISSKPAKGSRLTFVIQQLLPEIILKEIAEETSGALGSIDLLNEFNALRSQFETASIPVWPSCASDDPDERYHAFIAALESFPEAHDAFVRVSGCVAAINTILAMETVFSYWPWLMPGATGQATTLTIKQDNQPFHDMVHEFESRQHGLVQIQLLYRHPQASYRVHLQHGKGSFTKNDFTPPQSLVPPGIDTHCLQVDSLPKSRHAGLLAELLLQT</sequence>
<accession>A0A6N6NA77</accession>
<keyword evidence="2" id="KW-1185">Reference proteome</keyword>
<protein>
    <submittedName>
        <fullName evidence="1">Uncharacterized protein</fullName>
    </submittedName>
</protein>